<evidence type="ECO:0000256" key="5">
    <source>
        <dbReference type="ARBA" id="ARBA00022840"/>
    </source>
</evidence>
<proteinExistence type="inferred from homology"/>
<dbReference type="Pfam" id="PF12796">
    <property type="entry name" value="Ank_2"/>
    <property type="match status" value="1"/>
</dbReference>
<dbReference type="InterPro" id="IPR051681">
    <property type="entry name" value="Ser/Thr_Kinases-Pseudokinases"/>
</dbReference>
<feature type="compositionally biased region" description="Basic and acidic residues" evidence="7">
    <location>
        <begin position="1258"/>
        <end position="1276"/>
    </location>
</feature>
<dbReference type="EnsemblMetazoa" id="CLYHEMT004970.1">
    <property type="protein sequence ID" value="CLYHEMP004970.1"/>
    <property type="gene ID" value="CLYHEMG004970"/>
</dbReference>
<sequence>MSMEILYFIALGKESRVRGCLNGGVHVDAGNHRNERPLFFAAKHGNESILKMLLKTGADPNLQNDGGLTALMAASDHGHNECVKDLLRWGALWRLKELKGLTPLSRITRLRNIAFKDTTPIQTSDIKADPSKSARSVDVFHIFSLKDCIVYNTKYLAKIQLRPSYNNNRVSKKEDDDFLEKEYRMLRSLVHPHIIMSHFISISSERKFNILITEPMSYGNLYHVLYDKKKSLQTKLVKMATDGILKALVYLTTKSIIHNFINSSSVYFTRGWVAKLGNFEHALLDGENPKRAMSSASEKYHFPYMAPELHLYDDSLPSSASDVYSFGCLVWEMYGLRRPWSWLERTEIVCLAQVKHPITLPMSTCWPESIKTIIEIATKQRPFQRPTFRTLYSDVFRPLIESENGAILKSCNADDSSQIEFEKLEGSYISESGRRRHGVIDPTSRSVAMLQRANPSGIKTHCQSHCLCASHQANVPAIRVLDSATFSSEHVVNIVNVDSVEETTTFQEAAFQRKSTIKPKRNQSAARKEIFSVDPKPIAQRTSIKPPARDQLFTPESHISSKSKEMMALEPDLNSKRKSINTNRQDEPIKSSTRKSIRPVVHDETFELDARQTRKSIMPALNEEIFEPEARQTPQRRSIRPLAHEETFEQDAARQTPTRKSIRPPTHDETFEPEARQTPQRRSIRPLAHEETFEQDTARLTPTRKSIRPPTHDETFEPEARQTPQRRSIRPLAHEETFEPDTDRQTPTRNSIRPPVHDESFEPEARQTSHRRSIRPPTHVETFEPDTDRLTPNRRSIRPHTHEETFEPDTARQTPTRNSIRPPVHDESFEPEARQTSHRRSIRPPTHVETFEPDTDRLTPNRKSIRPSIHAESFEPEARQTPQRRSIRPPTHEETFELDTARQTPTRNSIRPPVHDESFEPEARQTSHRRSIRPPTHEETFELDTDRLTPNRKSIRPSIHAESFEPEVRQTSHRRSIRPPTHDETFEPEGRQTPQRRLIRPPAHEEAFEPDAARQTPNRKPTRPPTHDETFEPEVRQTPQRRSIRPPAHEETLVSNAKQEPHRKSIRPPTHEETFEQEAVQTPHRKSARPPAQEETFEPERIIMDKRRSIRPSAHEETLDEPKHRQRQASIKPQVHEETFAPNPYHKQHRNSIKPPTHDGNINPEPRIVEQRATTVAEYDPPRQPQESIYSQHEFESNKKQHDHNEKHFSPKADNRHQMNHHHYPEEPIDSRQQYNENYPMNNTRVYTENSKQVKSSETSRQDYREPNDNYTDKNYDINTTHTQRNTHPDKHQRSEVIQENLYRQAQNNTKHVTNEAHRMNNLSTRGYSEKSNQKQSVKHSGQTPEVIYNEITEENVQSGQKHQPKAAYKLPPRQLDIVQYIENLHKSDLSTKANKESLYQTREDIYQKREDIYQKRESPYQKRDSVNQDKQITGFSKNIHKDSNTEEKTNVKNNINQKQLILNTKPSDGQEQVTGTGGKSKDNKNNSTKPKQNNKNNKDSKKSKFPFKAFSRRRKSESSESDEVYDEPYEIVDGRRPITIYNNFTIQNQPDIVEKVQTTGFLNTPTPKEIRKISSPVSKENQELFSSTTKETNVPTSLLSKETPIPTTLVSKETHVPTTLVSRETDDHHIPTTKEIHCTFSDLGINHYEEVNTDPSNFLRIKKQNNKTVQYPSPLAEWSPASSIDVFREDFVSKGSFVKDFLGKMKNDAPSSFEKIENKLGSFFEKEDSVYELVSNPVVMSDKMEKDAQVQEIFQMAGNHERKNWAKLETTNRGRRNTKRMYCGDHLIEFGNDNSVSVRGGRSLMRKR</sequence>
<dbReference type="SUPFAM" id="SSF48403">
    <property type="entry name" value="Ankyrin repeat"/>
    <property type="match status" value="1"/>
</dbReference>
<protein>
    <recommendedName>
        <fullName evidence="8">Protein kinase domain-containing protein</fullName>
    </recommendedName>
</protein>
<feature type="domain" description="Protein kinase" evidence="8">
    <location>
        <begin position="93"/>
        <end position="400"/>
    </location>
</feature>
<name>A0A7M5UV29_9CNID</name>
<keyword evidence="5" id="KW-0067">ATP-binding</keyword>
<reference evidence="9" key="1">
    <citation type="submission" date="2021-01" db="UniProtKB">
        <authorList>
            <consortium name="EnsemblMetazoa"/>
        </authorList>
    </citation>
    <scope>IDENTIFICATION</scope>
</reference>
<evidence type="ECO:0000256" key="1">
    <source>
        <dbReference type="ARBA" id="ARBA00005843"/>
    </source>
</evidence>
<feature type="compositionally biased region" description="Basic and acidic residues" evidence="7">
    <location>
        <begin position="980"/>
        <end position="990"/>
    </location>
</feature>
<evidence type="ECO:0000256" key="6">
    <source>
        <dbReference type="PROSITE-ProRule" id="PRU00023"/>
    </source>
</evidence>
<dbReference type="InterPro" id="IPR002110">
    <property type="entry name" value="Ankyrin_rpt"/>
</dbReference>
<feature type="compositionally biased region" description="Basic and acidic residues" evidence="7">
    <location>
        <begin position="710"/>
        <end position="720"/>
    </location>
</feature>
<dbReference type="OrthoDB" id="5962695at2759"/>
<feature type="compositionally biased region" description="Polar residues" evidence="7">
    <location>
        <begin position="1452"/>
        <end position="1475"/>
    </location>
</feature>
<keyword evidence="6" id="KW-0040">ANK repeat</keyword>
<dbReference type="SUPFAM" id="SSF56112">
    <property type="entry name" value="Protein kinase-like (PK-like)"/>
    <property type="match status" value="1"/>
</dbReference>
<evidence type="ECO:0000256" key="7">
    <source>
        <dbReference type="SAM" id="MobiDB-lite"/>
    </source>
</evidence>
<feature type="compositionally biased region" description="Basic and acidic residues" evidence="7">
    <location>
        <begin position="1413"/>
        <end position="1428"/>
    </location>
</feature>
<feature type="compositionally biased region" description="Low complexity" evidence="7">
    <location>
        <begin position="1486"/>
        <end position="1496"/>
    </location>
</feature>
<evidence type="ECO:0000259" key="8">
    <source>
        <dbReference type="PROSITE" id="PS50011"/>
    </source>
</evidence>
<evidence type="ECO:0000256" key="3">
    <source>
        <dbReference type="ARBA" id="ARBA00022741"/>
    </source>
</evidence>
<feature type="compositionally biased region" description="Basic and acidic residues" evidence="7">
    <location>
        <begin position="732"/>
        <end position="746"/>
    </location>
</feature>
<dbReference type="Proteomes" id="UP000594262">
    <property type="component" value="Unplaced"/>
</dbReference>
<feature type="region of interest" description="Disordered" evidence="7">
    <location>
        <begin position="1413"/>
        <end position="1526"/>
    </location>
</feature>
<dbReference type="InterPro" id="IPR011009">
    <property type="entry name" value="Kinase-like_dom_sf"/>
</dbReference>
<evidence type="ECO:0000313" key="10">
    <source>
        <dbReference type="Proteomes" id="UP000594262"/>
    </source>
</evidence>
<feature type="compositionally biased region" description="Basic and acidic residues" evidence="7">
    <location>
        <begin position="1194"/>
        <end position="1230"/>
    </location>
</feature>
<feature type="region of interest" description="Disordered" evidence="7">
    <location>
        <begin position="536"/>
        <end position="595"/>
    </location>
</feature>
<comment type="similarity">
    <text evidence="1">Belongs to the protein kinase superfamily. TKL Ser/Thr protein kinase family.</text>
</comment>
<dbReference type="InterPro" id="IPR001245">
    <property type="entry name" value="Ser-Thr/Tyr_kinase_cat_dom"/>
</dbReference>
<accession>A0A7M5UV29</accession>
<evidence type="ECO:0000313" key="9">
    <source>
        <dbReference type="EnsemblMetazoa" id="CLYHEMP004970.1"/>
    </source>
</evidence>
<feature type="compositionally biased region" description="Basic residues" evidence="7">
    <location>
        <begin position="1504"/>
        <end position="1516"/>
    </location>
</feature>
<evidence type="ECO:0000256" key="2">
    <source>
        <dbReference type="ARBA" id="ARBA00022679"/>
    </source>
</evidence>
<feature type="compositionally biased region" description="Basic and acidic residues" evidence="7">
    <location>
        <begin position="755"/>
        <end position="767"/>
    </location>
</feature>
<dbReference type="PANTHER" id="PTHR44329">
    <property type="entry name" value="SERINE/THREONINE-PROTEIN KINASE TNNI3K-RELATED"/>
    <property type="match status" value="1"/>
</dbReference>
<feature type="compositionally biased region" description="Basic and acidic residues" evidence="7">
    <location>
        <begin position="1098"/>
        <end position="1123"/>
    </location>
</feature>
<keyword evidence="3" id="KW-0547">Nucleotide-binding</keyword>
<dbReference type="GO" id="GO:0005524">
    <property type="term" value="F:ATP binding"/>
    <property type="evidence" value="ECO:0007669"/>
    <property type="project" value="UniProtKB-KW"/>
</dbReference>
<feature type="compositionally biased region" description="Basic and acidic residues" evidence="7">
    <location>
        <begin position="665"/>
        <end position="675"/>
    </location>
</feature>
<feature type="compositionally biased region" description="Basic and acidic residues" evidence="7">
    <location>
        <begin position="913"/>
        <end position="925"/>
    </location>
</feature>
<feature type="region of interest" description="Disordered" evidence="7">
    <location>
        <begin position="1194"/>
        <end position="1292"/>
    </location>
</feature>
<feature type="compositionally biased region" description="Basic and acidic residues" evidence="7">
    <location>
        <begin position="823"/>
        <end position="835"/>
    </location>
</feature>
<keyword evidence="2" id="KW-0808">Transferase</keyword>
<feature type="compositionally biased region" description="Basic and acidic residues" evidence="7">
    <location>
        <begin position="1440"/>
        <end position="1451"/>
    </location>
</feature>
<feature type="repeat" description="ANK" evidence="6">
    <location>
        <begin position="33"/>
        <end position="65"/>
    </location>
</feature>
<feature type="compositionally biased region" description="Polar residues" evidence="7">
    <location>
        <begin position="1277"/>
        <end position="1286"/>
    </location>
</feature>
<evidence type="ECO:0000256" key="4">
    <source>
        <dbReference type="ARBA" id="ARBA00022777"/>
    </source>
</evidence>
<dbReference type="SMART" id="SM00248">
    <property type="entry name" value="ANK"/>
    <property type="match status" value="2"/>
</dbReference>
<feature type="compositionally biased region" description="Basic and acidic residues" evidence="7">
    <location>
        <begin position="1059"/>
        <end position="1074"/>
    </location>
</feature>
<organism evidence="9 10">
    <name type="scientific">Clytia hemisphaerica</name>
    <dbReference type="NCBI Taxonomy" id="252671"/>
    <lineage>
        <taxon>Eukaryota</taxon>
        <taxon>Metazoa</taxon>
        <taxon>Cnidaria</taxon>
        <taxon>Hydrozoa</taxon>
        <taxon>Hydroidolina</taxon>
        <taxon>Leptothecata</taxon>
        <taxon>Obeliida</taxon>
        <taxon>Clytiidae</taxon>
        <taxon>Clytia</taxon>
    </lineage>
</organism>
<feature type="compositionally biased region" description="Basic and acidic residues" evidence="7">
    <location>
        <begin position="1025"/>
        <end position="1035"/>
    </location>
</feature>
<dbReference type="InterPro" id="IPR000719">
    <property type="entry name" value="Prot_kinase_dom"/>
</dbReference>
<feature type="compositionally biased region" description="Basic and acidic residues" evidence="7">
    <location>
        <begin position="935"/>
        <end position="949"/>
    </location>
</feature>
<keyword evidence="4" id="KW-0418">Kinase</keyword>
<dbReference type="Gene3D" id="1.10.510.10">
    <property type="entry name" value="Transferase(Phosphotransferase) domain 1"/>
    <property type="match status" value="1"/>
</dbReference>
<dbReference type="PANTHER" id="PTHR44329:SF288">
    <property type="entry name" value="MITOGEN-ACTIVATED PROTEIN KINASE KINASE KINASE 20"/>
    <property type="match status" value="1"/>
</dbReference>
<dbReference type="Pfam" id="PF07714">
    <property type="entry name" value="PK_Tyr_Ser-Thr"/>
    <property type="match status" value="1"/>
</dbReference>
<keyword evidence="10" id="KW-1185">Reference proteome</keyword>
<dbReference type="GO" id="GO:0004674">
    <property type="term" value="F:protein serine/threonine kinase activity"/>
    <property type="evidence" value="ECO:0007669"/>
    <property type="project" value="TreeGrafter"/>
</dbReference>
<dbReference type="PROSITE" id="PS50088">
    <property type="entry name" value="ANK_REPEAT"/>
    <property type="match status" value="1"/>
</dbReference>
<dbReference type="PROSITE" id="PS50297">
    <property type="entry name" value="ANK_REP_REGION"/>
    <property type="match status" value="1"/>
</dbReference>
<feature type="region of interest" description="Disordered" evidence="7">
    <location>
        <begin position="626"/>
        <end position="1165"/>
    </location>
</feature>
<dbReference type="PROSITE" id="PS50011">
    <property type="entry name" value="PROTEIN_KINASE_DOM"/>
    <property type="match status" value="1"/>
</dbReference>
<feature type="compositionally biased region" description="Polar residues" evidence="7">
    <location>
        <begin position="1231"/>
        <end position="1257"/>
    </location>
</feature>
<dbReference type="InterPro" id="IPR036770">
    <property type="entry name" value="Ankyrin_rpt-contain_sf"/>
</dbReference>
<dbReference type="Gene3D" id="1.25.40.20">
    <property type="entry name" value="Ankyrin repeat-containing domain"/>
    <property type="match status" value="1"/>
</dbReference>